<reference evidence="1 2" key="1">
    <citation type="submission" date="2019-06" db="EMBL/GenBank/DDBJ databases">
        <title>Sequencing the genomes of 1000 actinobacteria strains.</title>
        <authorList>
            <person name="Klenk H.-P."/>
        </authorList>
    </citation>
    <scope>NUCLEOTIDE SEQUENCE [LARGE SCALE GENOMIC DNA]</scope>
    <source>
        <strain evidence="1 2">DSM 20427</strain>
    </source>
</reference>
<protein>
    <submittedName>
        <fullName evidence="1">Uncharacterized protein</fullName>
    </submittedName>
</protein>
<organism evidence="1 2">
    <name type="scientific">Microbacterium lacticum</name>
    <dbReference type="NCBI Taxonomy" id="33885"/>
    <lineage>
        <taxon>Bacteria</taxon>
        <taxon>Bacillati</taxon>
        <taxon>Actinomycetota</taxon>
        <taxon>Actinomycetes</taxon>
        <taxon>Micrococcales</taxon>
        <taxon>Microbacteriaceae</taxon>
        <taxon>Microbacterium</taxon>
    </lineage>
</organism>
<dbReference type="Proteomes" id="UP000319804">
    <property type="component" value="Unassembled WGS sequence"/>
</dbReference>
<sequence>MSLHITDDAAADALLTANPLALLIGMLLDQQVR</sequence>
<gene>
    <name evidence="1" type="ORF">FHX68_2697</name>
</gene>
<accession>A0A543K709</accession>
<keyword evidence="2" id="KW-1185">Reference proteome</keyword>
<comment type="caution">
    <text evidence="1">The sequence shown here is derived from an EMBL/GenBank/DDBJ whole genome shotgun (WGS) entry which is preliminary data.</text>
</comment>
<name>A0A543K709_9MICO</name>
<dbReference type="AlphaFoldDB" id="A0A543K709"/>
<evidence type="ECO:0000313" key="2">
    <source>
        <dbReference type="Proteomes" id="UP000319804"/>
    </source>
</evidence>
<dbReference type="EMBL" id="VFPS01000006">
    <property type="protein sequence ID" value="TQM90850.1"/>
    <property type="molecule type" value="Genomic_DNA"/>
</dbReference>
<proteinExistence type="predicted"/>
<evidence type="ECO:0000313" key="1">
    <source>
        <dbReference type="EMBL" id="TQM90850.1"/>
    </source>
</evidence>